<organism evidence="2 3">
    <name type="scientific">Desulfosalsimonas propionicica</name>
    <dbReference type="NCBI Taxonomy" id="332175"/>
    <lineage>
        <taxon>Bacteria</taxon>
        <taxon>Pseudomonadati</taxon>
        <taxon>Thermodesulfobacteriota</taxon>
        <taxon>Desulfobacteria</taxon>
        <taxon>Desulfobacterales</taxon>
        <taxon>Desulfosalsimonadaceae</taxon>
        <taxon>Desulfosalsimonas</taxon>
    </lineage>
</organism>
<dbReference type="Gene3D" id="3.40.50.10610">
    <property type="entry name" value="ABC-type transport auxiliary lipoprotein component"/>
    <property type="match status" value="1"/>
</dbReference>
<evidence type="ECO:0000313" key="2">
    <source>
        <dbReference type="EMBL" id="MBA2880573.1"/>
    </source>
</evidence>
<keyword evidence="1" id="KW-0732">Signal</keyword>
<evidence type="ECO:0000256" key="1">
    <source>
        <dbReference type="SAM" id="SignalP"/>
    </source>
</evidence>
<sequence>MKNFQNRKKTGRHADFFKKTGQVLLVFLLMLFLCSTVQAQTHDQNDNGIDETASVALLPLIKGQNPEGQGQTLTCPMGRFCEDDTGLKDNADVILTDMVQAKLLQRLESRAVSREIVQKAYDSAKYGFEEKTPLDLVVEVGEKLNVDYMLVGNVWRYQQRIGSDYGAAQPASVAFALYLVEVDSGDVLWSQTFAETQQSLSENLLKAKKFFRRGAKWLTARELAKAGVNEVMDTFPVY</sequence>
<proteinExistence type="predicted"/>
<evidence type="ECO:0000313" key="3">
    <source>
        <dbReference type="Proteomes" id="UP000525298"/>
    </source>
</evidence>
<feature type="chain" id="PRO_5031111289" evidence="1">
    <location>
        <begin position="40"/>
        <end position="238"/>
    </location>
</feature>
<gene>
    <name evidence="2" type="ORF">HNR65_000891</name>
</gene>
<name>A0A7W0C7F8_9BACT</name>
<dbReference type="EMBL" id="JACDUS010000002">
    <property type="protein sequence ID" value="MBA2880573.1"/>
    <property type="molecule type" value="Genomic_DNA"/>
</dbReference>
<dbReference type="Proteomes" id="UP000525298">
    <property type="component" value="Unassembled WGS sequence"/>
</dbReference>
<keyword evidence="3" id="KW-1185">Reference proteome</keyword>
<protein>
    <submittedName>
        <fullName evidence="2">TolB-like protein</fullName>
    </submittedName>
</protein>
<dbReference type="AlphaFoldDB" id="A0A7W0C7F8"/>
<comment type="caution">
    <text evidence="2">The sequence shown here is derived from an EMBL/GenBank/DDBJ whole genome shotgun (WGS) entry which is preliminary data.</text>
</comment>
<accession>A0A7W0C7F8</accession>
<dbReference type="RefSeq" id="WP_181550244.1">
    <property type="nucleotide sequence ID" value="NZ_JACDUS010000002.1"/>
</dbReference>
<feature type="signal peptide" evidence="1">
    <location>
        <begin position="1"/>
        <end position="39"/>
    </location>
</feature>
<reference evidence="2 3" key="1">
    <citation type="submission" date="2020-07" db="EMBL/GenBank/DDBJ databases">
        <title>Genomic Encyclopedia of Type Strains, Phase IV (KMG-IV): sequencing the most valuable type-strain genomes for metagenomic binning, comparative biology and taxonomic classification.</title>
        <authorList>
            <person name="Goeker M."/>
        </authorList>
    </citation>
    <scope>NUCLEOTIDE SEQUENCE [LARGE SCALE GENOMIC DNA]</scope>
    <source>
        <strain evidence="2 3">DSM 17721</strain>
    </source>
</reference>